<dbReference type="EMBL" id="NQVE01000188">
    <property type="protein sequence ID" value="RAL41298.1"/>
    <property type="molecule type" value="Genomic_DNA"/>
</dbReference>
<dbReference type="PANTHER" id="PTHR36312">
    <property type="entry name" value="THIONIN-LIKE PROTEIN 1"/>
    <property type="match status" value="1"/>
</dbReference>
<feature type="signal peptide" evidence="2">
    <location>
        <begin position="1"/>
        <end position="23"/>
    </location>
</feature>
<name>A0A328DA26_9ASTE</name>
<dbReference type="PANTHER" id="PTHR36312:SF1">
    <property type="entry name" value="OS01G0594500 PROTEIN"/>
    <property type="match status" value="1"/>
</dbReference>
<accession>A0A328DA26</accession>
<keyword evidence="4" id="KW-1185">Reference proteome</keyword>
<feature type="compositionally biased region" description="Polar residues" evidence="1">
    <location>
        <begin position="99"/>
        <end position="110"/>
    </location>
</feature>
<dbReference type="AlphaFoldDB" id="A0A328DA26"/>
<dbReference type="InterPro" id="IPR038975">
    <property type="entry name" value="THNL"/>
</dbReference>
<evidence type="ECO:0000313" key="3">
    <source>
        <dbReference type="EMBL" id="RAL41298.1"/>
    </source>
</evidence>
<keyword evidence="2" id="KW-0732">Signal</keyword>
<protein>
    <recommendedName>
        <fullName evidence="5">Thionin-like protein 2</fullName>
    </recommendedName>
</protein>
<reference evidence="3 4" key="1">
    <citation type="submission" date="2018-06" db="EMBL/GenBank/DDBJ databases">
        <title>The Genome of Cuscuta australis (Dodder) Provides Insight into the Evolution of Plant Parasitism.</title>
        <authorList>
            <person name="Liu H."/>
        </authorList>
    </citation>
    <scope>NUCLEOTIDE SEQUENCE [LARGE SCALE GENOMIC DNA]</scope>
    <source>
        <strain evidence="4">cv. Yunnan</strain>
        <tissue evidence="3">Vines</tissue>
    </source>
</reference>
<evidence type="ECO:0000313" key="4">
    <source>
        <dbReference type="Proteomes" id="UP000249390"/>
    </source>
</evidence>
<evidence type="ECO:0000256" key="2">
    <source>
        <dbReference type="SAM" id="SignalP"/>
    </source>
</evidence>
<feature type="chain" id="PRO_5016408198" description="Thionin-like protein 2" evidence="2">
    <location>
        <begin position="24"/>
        <end position="146"/>
    </location>
</feature>
<evidence type="ECO:0000256" key="1">
    <source>
        <dbReference type="SAM" id="MobiDB-lite"/>
    </source>
</evidence>
<proteinExistence type="predicted"/>
<organism evidence="3 4">
    <name type="scientific">Cuscuta australis</name>
    <dbReference type="NCBI Taxonomy" id="267555"/>
    <lineage>
        <taxon>Eukaryota</taxon>
        <taxon>Viridiplantae</taxon>
        <taxon>Streptophyta</taxon>
        <taxon>Embryophyta</taxon>
        <taxon>Tracheophyta</taxon>
        <taxon>Spermatophyta</taxon>
        <taxon>Magnoliopsida</taxon>
        <taxon>eudicotyledons</taxon>
        <taxon>Gunneridae</taxon>
        <taxon>Pentapetalae</taxon>
        <taxon>asterids</taxon>
        <taxon>lamiids</taxon>
        <taxon>Solanales</taxon>
        <taxon>Convolvulaceae</taxon>
        <taxon>Cuscuteae</taxon>
        <taxon>Cuscuta</taxon>
        <taxon>Cuscuta subgen. Grammica</taxon>
        <taxon>Cuscuta sect. Cleistogrammica</taxon>
    </lineage>
</organism>
<dbReference type="Proteomes" id="UP000249390">
    <property type="component" value="Unassembled WGS sequence"/>
</dbReference>
<evidence type="ECO:0008006" key="5">
    <source>
        <dbReference type="Google" id="ProtNLM"/>
    </source>
</evidence>
<sequence length="146" mass="15758">MDVRELRAVVGVVMVGLLGMVVGQSSGSPTSFKDCYAKCFVFCMIEPSQTLCSCTTGCLKDCIFNSAAAAHIPDGHAAAAASSSYNFCKLGCAFSTCSSISTKHQPSDYSTDSERSPRGWDSSIFEMNTTLYGRRCLLNQEEYKNV</sequence>
<gene>
    <name evidence="3" type="ORF">DM860_010092</name>
</gene>
<comment type="caution">
    <text evidence="3">The sequence shown here is derived from an EMBL/GenBank/DDBJ whole genome shotgun (WGS) entry which is preliminary data.</text>
</comment>
<feature type="region of interest" description="Disordered" evidence="1">
    <location>
        <begin position="99"/>
        <end position="118"/>
    </location>
</feature>